<dbReference type="RefSeq" id="WP_115923101.1">
    <property type="nucleotide sequence ID" value="NZ_QTUA01000001.1"/>
</dbReference>
<evidence type="ECO:0000256" key="3">
    <source>
        <dbReference type="ARBA" id="ARBA00013365"/>
    </source>
</evidence>
<dbReference type="SUPFAM" id="SSF56300">
    <property type="entry name" value="Metallo-dependent phosphatases"/>
    <property type="match status" value="1"/>
</dbReference>
<dbReference type="EMBL" id="QTUA01000001">
    <property type="protein sequence ID" value="REF31226.1"/>
    <property type="molecule type" value="Genomic_DNA"/>
</dbReference>
<evidence type="ECO:0000313" key="10">
    <source>
        <dbReference type="EMBL" id="REF31226.1"/>
    </source>
</evidence>
<dbReference type="OrthoDB" id="9773856at2"/>
<evidence type="ECO:0000256" key="7">
    <source>
        <dbReference type="RuleBase" id="RU363069"/>
    </source>
</evidence>
<evidence type="ECO:0000256" key="5">
    <source>
        <dbReference type="ARBA" id="ARBA00022801"/>
    </source>
</evidence>
<dbReference type="InterPro" id="IPR041796">
    <property type="entry name" value="Mre11_N"/>
</dbReference>
<dbReference type="Pfam" id="PF00149">
    <property type="entry name" value="Metallophos"/>
    <property type="match status" value="1"/>
</dbReference>
<dbReference type="Gene3D" id="3.60.21.10">
    <property type="match status" value="1"/>
</dbReference>
<comment type="caution">
    <text evidence="10">The sequence shown here is derived from an EMBL/GenBank/DDBJ whole genome shotgun (WGS) entry which is preliminary data.</text>
</comment>
<keyword evidence="6 7" id="KW-0269">Exonuclease</keyword>
<evidence type="ECO:0000256" key="6">
    <source>
        <dbReference type="ARBA" id="ARBA00022839"/>
    </source>
</evidence>
<protein>
    <recommendedName>
        <fullName evidence="3 7">Nuclease SbcCD subunit D</fullName>
    </recommendedName>
</protein>
<accession>A0A3D9UPM0</accession>
<keyword evidence="5 7" id="KW-0378">Hydrolase</keyword>
<evidence type="ECO:0000259" key="9">
    <source>
        <dbReference type="Pfam" id="PF12320"/>
    </source>
</evidence>
<dbReference type="GO" id="GO:0004519">
    <property type="term" value="F:endonuclease activity"/>
    <property type="evidence" value="ECO:0007669"/>
    <property type="project" value="UniProtKB-KW"/>
</dbReference>
<evidence type="ECO:0000256" key="4">
    <source>
        <dbReference type="ARBA" id="ARBA00022722"/>
    </source>
</evidence>
<dbReference type="GO" id="GO:0008408">
    <property type="term" value="F:3'-5' exonuclease activity"/>
    <property type="evidence" value="ECO:0007669"/>
    <property type="project" value="InterPro"/>
</dbReference>
<reference evidence="10 11" key="1">
    <citation type="submission" date="2018-08" db="EMBL/GenBank/DDBJ databases">
        <title>Sequencing the genomes of 1000 actinobacteria strains.</title>
        <authorList>
            <person name="Klenk H.-P."/>
        </authorList>
    </citation>
    <scope>NUCLEOTIDE SEQUENCE [LARGE SCALE GENOMIC DNA]</scope>
    <source>
        <strain evidence="10 11">DSM 22967</strain>
    </source>
</reference>
<dbReference type="Proteomes" id="UP000256253">
    <property type="component" value="Unassembled WGS sequence"/>
</dbReference>
<keyword evidence="11" id="KW-1185">Reference proteome</keyword>
<dbReference type="InterPro" id="IPR004593">
    <property type="entry name" value="SbcD"/>
</dbReference>
<dbReference type="Pfam" id="PF12320">
    <property type="entry name" value="SbcD_C"/>
    <property type="match status" value="1"/>
</dbReference>
<keyword evidence="7" id="KW-0255">Endonuclease</keyword>
<dbReference type="InterPro" id="IPR050535">
    <property type="entry name" value="DNA_Repair-Maintenance_Comp"/>
</dbReference>
<dbReference type="GO" id="GO:0006260">
    <property type="term" value="P:DNA replication"/>
    <property type="evidence" value="ECO:0007669"/>
    <property type="project" value="UniProtKB-KW"/>
</dbReference>
<dbReference type="InterPro" id="IPR029052">
    <property type="entry name" value="Metallo-depent_PP-like"/>
</dbReference>
<sequence>MRLLHTSDWHLGRSFHGVGLLDAQRAYLRHLVQVVQEHDVDALLVSGDIYDRALPAPDTVTALDDALVALLDTGTTVVLSAGNHDSARRLGFGSRIMSRLGLHIATDVASIGAPILLDDVAIHPLPYLEPAVVAEALGATERTHATVMRAAMDRVRDCAIGDRRVVMAHAFVAGATTSDSERDVSVGGLGVVPVEVFDDIDYVALGHLHRPQVVRDHVRYSGAPMAFSFSEAGQVKSSVLVDLDSGEQSLIPTPVHRPVARLRGELEQLLDDPALDHAEDAWCEVTLTDAIQPVGAMERIRARFPHTLALGFDGPARIGAQVSYAQRLRARSDVDICCDFVDHVRSRPADEAEHALLQEGIAAVQIDRARADDEGIAAIGGEAREGVA</sequence>
<keyword evidence="7" id="KW-0235">DNA replication</keyword>
<feature type="domain" description="Nuclease SbcCD subunit D C-terminal" evidence="9">
    <location>
        <begin position="256"/>
        <end position="342"/>
    </location>
</feature>
<dbReference type="CDD" id="cd00840">
    <property type="entry name" value="MPP_Mre11_N"/>
    <property type="match status" value="1"/>
</dbReference>
<dbReference type="InterPro" id="IPR004843">
    <property type="entry name" value="Calcineurin-like_PHP"/>
</dbReference>
<proteinExistence type="inferred from homology"/>
<keyword evidence="4 7" id="KW-0540">Nuclease</keyword>
<evidence type="ECO:0000313" key="11">
    <source>
        <dbReference type="Proteomes" id="UP000256253"/>
    </source>
</evidence>
<dbReference type="GO" id="GO:0006310">
    <property type="term" value="P:DNA recombination"/>
    <property type="evidence" value="ECO:0007669"/>
    <property type="project" value="UniProtKB-KW"/>
</dbReference>
<organism evidence="10 11">
    <name type="scientific">Calidifontibacter indicus</name>
    <dbReference type="NCBI Taxonomy" id="419650"/>
    <lineage>
        <taxon>Bacteria</taxon>
        <taxon>Bacillati</taxon>
        <taxon>Actinomycetota</taxon>
        <taxon>Actinomycetes</taxon>
        <taxon>Micrococcales</taxon>
        <taxon>Dermacoccaceae</taxon>
        <taxon>Calidifontibacter</taxon>
    </lineage>
</organism>
<evidence type="ECO:0000256" key="1">
    <source>
        <dbReference type="ARBA" id="ARBA00010555"/>
    </source>
</evidence>
<name>A0A3D9UPM0_9MICO</name>
<dbReference type="AlphaFoldDB" id="A0A3D9UPM0"/>
<evidence type="ECO:0000259" key="8">
    <source>
        <dbReference type="Pfam" id="PF00149"/>
    </source>
</evidence>
<gene>
    <name evidence="7" type="primary">sbcD</name>
    <name evidence="10" type="ORF">DFJ65_2274</name>
</gene>
<evidence type="ECO:0000256" key="2">
    <source>
        <dbReference type="ARBA" id="ARBA00011322"/>
    </source>
</evidence>
<dbReference type="PANTHER" id="PTHR30337:SF0">
    <property type="entry name" value="NUCLEASE SBCCD SUBUNIT D"/>
    <property type="match status" value="1"/>
</dbReference>
<keyword evidence="7" id="KW-0233">DNA recombination</keyword>
<feature type="domain" description="Calcineurin-like phosphoesterase" evidence="8">
    <location>
        <begin position="1"/>
        <end position="211"/>
    </location>
</feature>
<comment type="subunit">
    <text evidence="2 7">Heterodimer of SbcC and SbcD.</text>
</comment>
<dbReference type="NCBIfam" id="TIGR00619">
    <property type="entry name" value="sbcd"/>
    <property type="match status" value="1"/>
</dbReference>
<dbReference type="InterPro" id="IPR026843">
    <property type="entry name" value="SbcD_C"/>
</dbReference>
<comment type="function">
    <text evidence="7">SbcCD cleaves DNA hairpin structures. These structures can inhibit DNA replication and are intermediates in certain DNA recombination reactions. The complex acts as a 3'-&gt;5' double strand exonuclease that can open hairpins. It also has a 5' single-strand endonuclease activity.</text>
</comment>
<comment type="similarity">
    <text evidence="1 7">Belongs to the SbcD family.</text>
</comment>
<dbReference type="PANTHER" id="PTHR30337">
    <property type="entry name" value="COMPONENT OF ATP-DEPENDENT DSDNA EXONUCLEASE"/>
    <property type="match status" value="1"/>
</dbReference>